<dbReference type="STRING" id="1873176.BFN67_13380"/>
<comment type="caution">
    <text evidence="3">The sequence shown here is derived from an EMBL/GenBank/DDBJ whole genome shotgun (WGS) entry which is preliminary data.</text>
</comment>
<dbReference type="InterPro" id="IPR009560">
    <property type="entry name" value="DUF1176"/>
</dbReference>
<feature type="chain" id="PRO_5012664024" evidence="2">
    <location>
        <begin position="25"/>
        <end position="348"/>
    </location>
</feature>
<dbReference type="OrthoDB" id="7863791at2"/>
<evidence type="ECO:0000313" key="3">
    <source>
        <dbReference type="EMBL" id="OQM76619.1"/>
    </source>
</evidence>
<keyword evidence="2" id="KW-0732">Signal</keyword>
<protein>
    <submittedName>
        <fullName evidence="3">DUF1176 domain-containing protein</fullName>
    </submittedName>
</protein>
<accession>A0A1V8RUC2</accession>
<gene>
    <name evidence="3" type="ORF">BFN67_13380</name>
</gene>
<name>A0A1V8RUC2_9HYPH</name>
<dbReference type="AlphaFoldDB" id="A0A1V8RUC2"/>
<reference evidence="3 4" key="1">
    <citation type="journal article" date="2016" name="Int. J. Syst. Evol. Microbiol.">
        <title>Pseudaminobacter manganicus sp. nov., isolated from sludge of a manganese mine.</title>
        <authorList>
            <person name="Li J."/>
            <person name="Huang J."/>
            <person name="Liao S."/>
            <person name="Wang G."/>
        </authorList>
    </citation>
    <scope>NUCLEOTIDE SEQUENCE [LARGE SCALE GENOMIC DNA]</scope>
    <source>
        <strain evidence="3 4">JH-7</strain>
    </source>
</reference>
<keyword evidence="4" id="KW-1185">Reference proteome</keyword>
<organism evidence="3 4">
    <name type="scientific">Manganibacter manganicus</name>
    <dbReference type="NCBI Taxonomy" id="1873176"/>
    <lineage>
        <taxon>Bacteria</taxon>
        <taxon>Pseudomonadati</taxon>
        <taxon>Pseudomonadota</taxon>
        <taxon>Alphaproteobacteria</taxon>
        <taxon>Hyphomicrobiales</taxon>
        <taxon>Phyllobacteriaceae</taxon>
        <taxon>Manganibacter</taxon>
    </lineage>
</organism>
<evidence type="ECO:0000313" key="4">
    <source>
        <dbReference type="Proteomes" id="UP000191905"/>
    </source>
</evidence>
<dbReference type="Pfam" id="PF06674">
    <property type="entry name" value="DUF1176"/>
    <property type="match status" value="1"/>
</dbReference>
<dbReference type="Proteomes" id="UP000191905">
    <property type="component" value="Unassembled WGS sequence"/>
</dbReference>
<dbReference type="EMBL" id="MDET01000006">
    <property type="protein sequence ID" value="OQM76619.1"/>
    <property type="molecule type" value="Genomic_DNA"/>
</dbReference>
<sequence>MRNPLFAATVSTGLVVLLSSTAMAAEAPYIDNRSDPAAVVRSLYSAINRHEYARAWSYFSDPKPAKDFDTFVKGYDGTDHVEVDIGNAGEEGAAGSIYYQLPVAIRATAKDGSQAVFAGCYTLRQVNAQIQGPPFNPIHIEKGSLKPSKAPFEKALPESCGDGPPPPKKDTSLDAARAQFMLAYGGQCQDPPDGPKGEPQAYAIPYQNAESDTNQPERTMRLFRFFCSMAAYNESAVYYIDDSSGHVRQLQFTVPELDIRYANGDTQGEVESVNVIGFQTEDRLINSGYDEQARTITSDDKWRGVGDASSQGTYLLRDGHFSLVQYDVDASYDGQVDPQTVIDYNTPP</sequence>
<dbReference type="RefSeq" id="WP_080918628.1">
    <property type="nucleotide sequence ID" value="NZ_MDET01000006.1"/>
</dbReference>
<proteinExistence type="predicted"/>
<feature type="signal peptide" evidence="2">
    <location>
        <begin position="1"/>
        <end position="24"/>
    </location>
</feature>
<evidence type="ECO:0000256" key="1">
    <source>
        <dbReference type="SAM" id="MobiDB-lite"/>
    </source>
</evidence>
<feature type="region of interest" description="Disordered" evidence="1">
    <location>
        <begin position="151"/>
        <end position="171"/>
    </location>
</feature>
<evidence type="ECO:0000256" key="2">
    <source>
        <dbReference type="SAM" id="SignalP"/>
    </source>
</evidence>